<evidence type="ECO:0000313" key="1">
    <source>
        <dbReference type="EMBL" id="KAK1737271.1"/>
    </source>
</evidence>
<gene>
    <name evidence="1" type="ORF">QTG54_012138</name>
</gene>
<dbReference type="Proteomes" id="UP001224775">
    <property type="component" value="Unassembled WGS sequence"/>
</dbReference>
<accession>A0AAD8Y0E8</accession>
<keyword evidence="2" id="KW-1185">Reference proteome</keyword>
<dbReference type="AlphaFoldDB" id="A0AAD8Y0E8"/>
<protein>
    <submittedName>
        <fullName evidence="1">Uncharacterized protein</fullName>
    </submittedName>
</protein>
<organism evidence="1 2">
    <name type="scientific">Skeletonema marinoi</name>
    <dbReference type="NCBI Taxonomy" id="267567"/>
    <lineage>
        <taxon>Eukaryota</taxon>
        <taxon>Sar</taxon>
        <taxon>Stramenopiles</taxon>
        <taxon>Ochrophyta</taxon>
        <taxon>Bacillariophyta</taxon>
        <taxon>Coscinodiscophyceae</taxon>
        <taxon>Thalassiosirophycidae</taxon>
        <taxon>Thalassiosirales</taxon>
        <taxon>Skeletonemataceae</taxon>
        <taxon>Skeletonema</taxon>
        <taxon>Skeletonema marinoi-dohrnii complex</taxon>
    </lineage>
</organism>
<sequence length="116" mass="13334">MGTRVDTLHKTFGPKGFMAGVKKFRWGQWTAMAAHGYMDESSASQIKSFSDKFQQRYSGDIKKYILDIERYQLLTDGQRCHQTVEDDPLANNEIHPVGQEHSDLYTYFSDGEDYGL</sequence>
<comment type="caution">
    <text evidence="1">The sequence shown here is derived from an EMBL/GenBank/DDBJ whole genome shotgun (WGS) entry which is preliminary data.</text>
</comment>
<proteinExistence type="predicted"/>
<dbReference type="EMBL" id="JATAAI010000026">
    <property type="protein sequence ID" value="KAK1737271.1"/>
    <property type="molecule type" value="Genomic_DNA"/>
</dbReference>
<reference evidence="1" key="1">
    <citation type="submission" date="2023-06" db="EMBL/GenBank/DDBJ databases">
        <title>Survivors Of The Sea: Transcriptome response of Skeletonema marinoi to long-term dormancy.</title>
        <authorList>
            <person name="Pinder M.I.M."/>
            <person name="Kourtchenko O."/>
            <person name="Robertson E.K."/>
            <person name="Larsson T."/>
            <person name="Maumus F."/>
            <person name="Osuna-Cruz C.M."/>
            <person name="Vancaester E."/>
            <person name="Stenow R."/>
            <person name="Vandepoele K."/>
            <person name="Ploug H."/>
            <person name="Bruchert V."/>
            <person name="Godhe A."/>
            <person name="Topel M."/>
        </authorList>
    </citation>
    <scope>NUCLEOTIDE SEQUENCE</scope>
    <source>
        <strain evidence="1">R05AC</strain>
    </source>
</reference>
<name>A0AAD8Y0E8_9STRA</name>
<evidence type="ECO:0000313" key="2">
    <source>
        <dbReference type="Proteomes" id="UP001224775"/>
    </source>
</evidence>